<dbReference type="PROSITE" id="PS50222">
    <property type="entry name" value="EF_HAND_2"/>
    <property type="match status" value="1"/>
</dbReference>
<proteinExistence type="predicted"/>
<evidence type="ECO:0000259" key="1">
    <source>
        <dbReference type="PROSITE" id="PS50222"/>
    </source>
</evidence>
<evidence type="ECO:0000313" key="2">
    <source>
        <dbReference type="EMBL" id="QXH50394.1"/>
    </source>
</evidence>
<dbReference type="Proteomes" id="UP001046350">
    <property type="component" value="Chromosome"/>
</dbReference>
<reference evidence="2" key="1">
    <citation type="journal article" date="2021" name="Microorganisms">
        <title>The Ever-Expanding Pseudomonas Genus: Description of 43 New Species and Partition of the Pseudomonas putida Group.</title>
        <authorList>
            <person name="Girard L."/>
            <person name="Lood C."/>
            <person name="Hofte M."/>
            <person name="Vandamme P."/>
            <person name="Rokni-Zadeh H."/>
            <person name="van Noort V."/>
            <person name="Lavigne R."/>
            <person name="De Mot R."/>
        </authorList>
    </citation>
    <scope>NUCLEOTIDE SEQUENCE</scope>
    <source>
        <strain evidence="2">COW40</strain>
    </source>
</reference>
<dbReference type="PROSITE" id="PS00018">
    <property type="entry name" value="EF_HAND_1"/>
    <property type="match status" value="1"/>
</dbReference>
<organism evidence="2 3">
    <name type="scientific">Pseudomonas fakonensis</name>
    <dbReference type="NCBI Taxonomy" id="2842355"/>
    <lineage>
        <taxon>Bacteria</taxon>
        <taxon>Pseudomonadati</taxon>
        <taxon>Pseudomonadota</taxon>
        <taxon>Gammaproteobacteria</taxon>
        <taxon>Pseudomonadales</taxon>
        <taxon>Pseudomonadaceae</taxon>
        <taxon>Pseudomonas</taxon>
    </lineage>
</organism>
<dbReference type="RefSeq" id="WP_217839974.1">
    <property type="nucleotide sequence ID" value="NZ_CP077076.1"/>
</dbReference>
<gene>
    <name evidence="2" type="ORF">KSS94_20980</name>
</gene>
<dbReference type="Pfam" id="PF13499">
    <property type="entry name" value="EF-hand_7"/>
    <property type="match status" value="1"/>
</dbReference>
<protein>
    <submittedName>
        <fullName evidence="2">EF-hand domain-containing protein</fullName>
    </submittedName>
</protein>
<feature type="domain" description="EF-hand" evidence="1">
    <location>
        <begin position="12"/>
        <end position="42"/>
    </location>
</feature>
<name>A0ABX8N259_9PSED</name>
<dbReference type="InterPro" id="IPR002048">
    <property type="entry name" value="EF_hand_dom"/>
</dbReference>
<dbReference type="EMBL" id="CP077076">
    <property type="protein sequence ID" value="QXH50394.1"/>
    <property type="molecule type" value="Genomic_DNA"/>
</dbReference>
<keyword evidence="3" id="KW-1185">Reference proteome</keyword>
<dbReference type="InterPro" id="IPR018247">
    <property type="entry name" value="EF_Hand_1_Ca_BS"/>
</dbReference>
<accession>A0ABX8N259</accession>
<sequence length="92" mass="10639">MDNECKIRLYFAKEDFRKADTNEDGTVTLDELQQILLQQNLISTADIAHYFADIDLNKDARISWREFLIEYLEIEPEQLESACPGTSLPAEN</sequence>
<evidence type="ECO:0000313" key="3">
    <source>
        <dbReference type="Proteomes" id="UP001046350"/>
    </source>
</evidence>